<accession>A0A9Q0H1Z8</accession>
<dbReference type="EMBL" id="JAMYWD010000010">
    <property type="protein sequence ID" value="KAJ4958386.1"/>
    <property type="molecule type" value="Genomic_DNA"/>
</dbReference>
<evidence type="ECO:0000313" key="1">
    <source>
        <dbReference type="EMBL" id="KAJ4958386.1"/>
    </source>
</evidence>
<name>A0A9Q0H1Z8_9MAGN</name>
<dbReference type="AlphaFoldDB" id="A0A9Q0H1Z8"/>
<dbReference type="Proteomes" id="UP001141806">
    <property type="component" value="Unassembled WGS sequence"/>
</dbReference>
<sequence length="177" mass="19704">MEAEKWFLDIHCNNGGRGVVLGYPLTFVPGITKDMKGFGGEASGTASGVAVRWERKRGVPTKKRERKGKTRAFLQSNSRIRRRKCLPAEVGGKGNEKGEVKAMVLPQGGRGREGSGAAAWGREKGIEKNQRGCCAYLEEEREELNHERDGSKSWFLFLVHSLPSKCKKCTIYKAYNI</sequence>
<protein>
    <submittedName>
        <fullName evidence="1">Uncharacterized protein</fullName>
    </submittedName>
</protein>
<comment type="caution">
    <text evidence="1">The sequence shown here is derived from an EMBL/GenBank/DDBJ whole genome shotgun (WGS) entry which is preliminary data.</text>
</comment>
<organism evidence="1 2">
    <name type="scientific">Protea cynaroides</name>
    <dbReference type="NCBI Taxonomy" id="273540"/>
    <lineage>
        <taxon>Eukaryota</taxon>
        <taxon>Viridiplantae</taxon>
        <taxon>Streptophyta</taxon>
        <taxon>Embryophyta</taxon>
        <taxon>Tracheophyta</taxon>
        <taxon>Spermatophyta</taxon>
        <taxon>Magnoliopsida</taxon>
        <taxon>Proteales</taxon>
        <taxon>Proteaceae</taxon>
        <taxon>Protea</taxon>
    </lineage>
</organism>
<evidence type="ECO:0000313" key="2">
    <source>
        <dbReference type="Proteomes" id="UP001141806"/>
    </source>
</evidence>
<reference evidence="1" key="1">
    <citation type="journal article" date="2023" name="Plant J.">
        <title>The genome of the king protea, Protea cynaroides.</title>
        <authorList>
            <person name="Chang J."/>
            <person name="Duong T.A."/>
            <person name="Schoeman C."/>
            <person name="Ma X."/>
            <person name="Roodt D."/>
            <person name="Barker N."/>
            <person name="Li Z."/>
            <person name="Van de Peer Y."/>
            <person name="Mizrachi E."/>
        </authorList>
    </citation>
    <scope>NUCLEOTIDE SEQUENCE</scope>
    <source>
        <tissue evidence="1">Young leaves</tissue>
    </source>
</reference>
<proteinExistence type="predicted"/>
<gene>
    <name evidence="1" type="ORF">NE237_025497</name>
</gene>
<keyword evidence="2" id="KW-1185">Reference proteome</keyword>